<evidence type="ECO:0000256" key="1">
    <source>
        <dbReference type="SAM" id="Phobius"/>
    </source>
</evidence>
<dbReference type="RefSeq" id="WP_170928332.1">
    <property type="nucleotide sequence ID" value="NZ_FWWU01000001.1"/>
</dbReference>
<dbReference type="EMBL" id="FWWU01000001">
    <property type="protein sequence ID" value="SMB77720.1"/>
    <property type="molecule type" value="Genomic_DNA"/>
</dbReference>
<protein>
    <submittedName>
        <fullName evidence="2">Uncharacterized protein</fullName>
    </submittedName>
</protein>
<organism evidence="2 3">
    <name type="scientific">Deinococcus hopiensis KR-140</name>
    <dbReference type="NCBI Taxonomy" id="695939"/>
    <lineage>
        <taxon>Bacteria</taxon>
        <taxon>Thermotogati</taxon>
        <taxon>Deinococcota</taxon>
        <taxon>Deinococci</taxon>
        <taxon>Deinococcales</taxon>
        <taxon>Deinococcaceae</taxon>
        <taxon>Deinococcus</taxon>
    </lineage>
</organism>
<keyword evidence="1" id="KW-0812">Transmembrane</keyword>
<dbReference type="AlphaFoldDB" id="A0A1W1U9K4"/>
<gene>
    <name evidence="2" type="ORF">SAMN00790413_03878</name>
</gene>
<dbReference type="Proteomes" id="UP000192582">
    <property type="component" value="Unassembled WGS sequence"/>
</dbReference>
<keyword evidence="3" id="KW-1185">Reference proteome</keyword>
<name>A0A1W1U9K4_9DEIO</name>
<evidence type="ECO:0000313" key="3">
    <source>
        <dbReference type="Proteomes" id="UP000192582"/>
    </source>
</evidence>
<feature type="transmembrane region" description="Helical" evidence="1">
    <location>
        <begin position="31"/>
        <end position="50"/>
    </location>
</feature>
<proteinExistence type="predicted"/>
<accession>A0A1W1U9K4</accession>
<keyword evidence="1" id="KW-1133">Transmembrane helix</keyword>
<evidence type="ECO:0000313" key="2">
    <source>
        <dbReference type="EMBL" id="SMB77720.1"/>
    </source>
</evidence>
<keyword evidence="1" id="KW-0472">Membrane</keyword>
<sequence>MLLFAFLVGIAVATVPLASFVSKGPGELEQILHHHAGLIILASASAVFGIP</sequence>
<reference evidence="2 3" key="1">
    <citation type="submission" date="2017-04" db="EMBL/GenBank/DDBJ databases">
        <authorList>
            <person name="Afonso C.L."/>
            <person name="Miller P.J."/>
            <person name="Scott M.A."/>
            <person name="Spackman E."/>
            <person name="Goraichik I."/>
            <person name="Dimitrov K.M."/>
            <person name="Suarez D.L."/>
            <person name="Swayne D.E."/>
        </authorList>
    </citation>
    <scope>NUCLEOTIDE SEQUENCE [LARGE SCALE GENOMIC DNA]</scope>
    <source>
        <strain evidence="2 3">KR-140</strain>
    </source>
</reference>